<reference evidence="2" key="1">
    <citation type="submission" date="2020-08" db="EMBL/GenBank/DDBJ databases">
        <title>Multicomponent nature underlies the extraordinary mechanical properties of spider dragline silk.</title>
        <authorList>
            <person name="Kono N."/>
            <person name="Nakamura H."/>
            <person name="Mori M."/>
            <person name="Yoshida Y."/>
            <person name="Ohtoshi R."/>
            <person name="Malay A.D."/>
            <person name="Moran D.A.P."/>
            <person name="Tomita M."/>
            <person name="Numata K."/>
            <person name="Arakawa K."/>
        </authorList>
    </citation>
    <scope>NUCLEOTIDE SEQUENCE</scope>
</reference>
<keyword evidence="1" id="KW-0732">Signal</keyword>
<dbReference type="Proteomes" id="UP000887013">
    <property type="component" value="Unassembled WGS sequence"/>
</dbReference>
<feature type="signal peptide" evidence="1">
    <location>
        <begin position="1"/>
        <end position="23"/>
    </location>
</feature>
<protein>
    <submittedName>
        <fullName evidence="2">Uncharacterized protein</fullName>
    </submittedName>
</protein>
<accession>A0A8X6PQM1</accession>
<name>A0A8X6PQM1_NEPPI</name>
<comment type="caution">
    <text evidence="2">The sequence shown here is derived from an EMBL/GenBank/DDBJ whole genome shotgun (WGS) entry which is preliminary data.</text>
</comment>
<feature type="chain" id="PRO_5036446137" evidence="1">
    <location>
        <begin position="24"/>
        <end position="77"/>
    </location>
</feature>
<dbReference type="AlphaFoldDB" id="A0A8X6PQM1"/>
<evidence type="ECO:0000313" key="2">
    <source>
        <dbReference type="EMBL" id="GFT83816.1"/>
    </source>
</evidence>
<evidence type="ECO:0000313" key="3">
    <source>
        <dbReference type="Proteomes" id="UP000887013"/>
    </source>
</evidence>
<organism evidence="2 3">
    <name type="scientific">Nephila pilipes</name>
    <name type="common">Giant wood spider</name>
    <name type="synonym">Nephila maculata</name>
    <dbReference type="NCBI Taxonomy" id="299642"/>
    <lineage>
        <taxon>Eukaryota</taxon>
        <taxon>Metazoa</taxon>
        <taxon>Ecdysozoa</taxon>
        <taxon>Arthropoda</taxon>
        <taxon>Chelicerata</taxon>
        <taxon>Arachnida</taxon>
        <taxon>Araneae</taxon>
        <taxon>Araneomorphae</taxon>
        <taxon>Entelegynae</taxon>
        <taxon>Araneoidea</taxon>
        <taxon>Nephilidae</taxon>
        <taxon>Nephila</taxon>
    </lineage>
</organism>
<sequence>MHHSQKFGLRITLKCWIGASVTAEWIQLHDHRQRCLNRDLGSNHDDTWYPTPPRSLLNGCIDILMQSIANKKFILGS</sequence>
<gene>
    <name evidence="2" type="ORF">NPIL_262561</name>
</gene>
<keyword evidence="3" id="KW-1185">Reference proteome</keyword>
<dbReference type="EMBL" id="BMAW01023670">
    <property type="protein sequence ID" value="GFT83816.1"/>
    <property type="molecule type" value="Genomic_DNA"/>
</dbReference>
<proteinExistence type="predicted"/>
<evidence type="ECO:0000256" key="1">
    <source>
        <dbReference type="SAM" id="SignalP"/>
    </source>
</evidence>